<organism evidence="10 11">
    <name type="scientific">Candidatus Magnetobacterium bavaricum</name>
    <dbReference type="NCBI Taxonomy" id="29290"/>
    <lineage>
        <taxon>Bacteria</taxon>
        <taxon>Pseudomonadati</taxon>
        <taxon>Nitrospirota</taxon>
        <taxon>Thermodesulfovibrionia</taxon>
        <taxon>Thermodesulfovibrionales</taxon>
        <taxon>Candidatus Magnetobacteriaceae</taxon>
        <taxon>Candidatus Magnetobacterium</taxon>
    </lineage>
</organism>
<dbReference type="GO" id="GO:0004672">
    <property type="term" value="F:protein kinase activity"/>
    <property type="evidence" value="ECO:0007669"/>
    <property type="project" value="InterPro"/>
</dbReference>
<dbReference type="InterPro" id="IPR019734">
    <property type="entry name" value="TPR_rpt"/>
</dbReference>
<dbReference type="InterPro" id="IPR008271">
    <property type="entry name" value="Ser/Thr_kinase_AS"/>
</dbReference>
<reference evidence="10 11" key="1">
    <citation type="submission" date="2015-02" db="EMBL/GenBank/DDBJ databases">
        <title>Single-cell genomics of uncultivated deep-branching MTB reveals a conserved set of magnetosome genes.</title>
        <authorList>
            <person name="Kolinko S."/>
            <person name="Richter M."/>
            <person name="Glockner F.O."/>
            <person name="Brachmann A."/>
            <person name="Schuler D."/>
        </authorList>
    </citation>
    <scope>NUCLEOTIDE SEQUENCE [LARGE SCALE GENOMIC DNA]</scope>
    <source>
        <strain evidence="10">TM-1</strain>
    </source>
</reference>
<dbReference type="Gene3D" id="3.30.200.20">
    <property type="entry name" value="Phosphorylase Kinase, domain 1"/>
    <property type="match status" value="1"/>
</dbReference>
<evidence type="ECO:0000256" key="4">
    <source>
        <dbReference type="ARBA" id="ARBA00022840"/>
    </source>
</evidence>
<dbReference type="AlphaFoldDB" id="A0A0F3H1J2"/>
<gene>
    <name evidence="10" type="ORF">MBAV_001033</name>
</gene>
<evidence type="ECO:0000256" key="8">
    <source>
        <dbReference type="SAM" id="MobiDB-lite"/>
    </source>
</evidence>
<dbReference type="Gene3D" id="1.25.40.10">
    <property type="entry name" value="Tetratricopeptide repeat domain"/>
    <property type="match status" value="1"/>
</dbReference>
<dbReference type="Proteomes" id="UP000033423">
    <property type="component" value="Unassembled WGS sequence"/>
</dbReference>
<dbReference type="SMART" id="SM00320">
    <property type="entry name" value="WD40"/>
    <property type="match status" value="14"/>
</dbReference>
<feature type="binding site" evidence="7">
    <location>
        <position position="79"/>
    </location>
    <ligand>
        <name>ATP</name>
        <dbReference type="ChEBI" id="CHEBI:30616"/>
    </ligand>
</feature>
<evidence type="ECO:0000256" key="1">
    <source>
        <dbReference type="ARBA" id="ARBA00022574"/>
    </source>
</evidence>
<evidence type="ECO:0000256" key="5">
    <source>
        <dbReference type="PROSITE-ProRule" id="PRU00221"/>
    </source>
</evidence>
<keyword evidence="11" id="KW-1185">Reference proteome</keyword>
<dbReference type="PRINTS" id="PR00320">
    <property type="entry name" value="GPROTEINBRPT"/>
</dbReference>
<feature type="repeat" description="WD" evidence="5">
    <location>
        <begin position="670"/>
        <end position="711"/>
    </location>
</feature>
<dbReference type="InterPro" id="IPR001680">
    <property type="entry name" value="WD40_rpt"/>
</dbReference>
<dbReference type="InterPro" id="IPR017441">
    <property type="entry name" value="Protein_kinase_ATP_BS"/>
</dbReference>
<feature type="repeat" description="WD" evidence="5">
    <location>
        <begin position="1005"/>
        <end position="1038"/>
    </location>
</feature>
<evidence type="ECO:0000256" key="3">
    <source>
        <dbReference type="ARBA" id="ARBA00022741"/>
    </source>
</evidence>
<name>A0A0F3H1J2_9BACT</name>
<dbReference type="InterPro" id="IPR019775">
    <property type="entry name" value="WD40_repeat_CS"/>
</dbReference>
<dbReference type="PROSITE" id="PS50005">
    <property type="entry name" value="TPR"/>
    <property type="match status" value="1"/>
</dbReference>
<feature type="repeat" description="TPR" evidence="6">
    <location>
        <begin position="375"/>
        <end position="408"/>
    </location>
</feature>
<feature type="repeat" description="WD" evidence="5">
    <location>
        <begin position="586"/>
        <end position="627"/>
    </location>
</feature>
<dbReference type="PANTHER" id="PTHR19848:SF8">
    <property type="entry name" value="F-BOX AND WD REPEAT DOMAIN CONTAINING 7"/>
    <property type="match status" value="1"/>
</dbReference>
<feature type="repeat" description="WD" evidence="5">
    <location>
        <begin position="879"/>
        <end position="920"/>
    </location>
</feature>
<comment type="caution">
    <text evidence="10">The sequence shown here is derived from an EMBL/GenBank/DDBJ whole genome shotgun (WGS) entry which is preliminary data.</text>
</comment>
<keyword evidence="2" id="KW-0677">Repeat</keyword>
<dbReference type="InterPro" id="IPR011009">
    <property type="entry name" value="Kinase-like_dom_sf"/>
</dbReference>
<dbReference type="PROSITE" id="PS00107">
    <property type="entry name" value="PROTEIN_KINASE_ATP"/>
    <property type="match status" value="1"/>
</dbReference>
<dbReference type="CDD" id="cd00200">
    <property type="entry name" value="WD40"/>
    <property type="match status" value="2"/>
</dbReference>
<feature type="repeat" description="WD" evidence="5">
    <location>
        <begin position="502"/>
        <end position="543"/>
    </location>
</feature>
<dbReference type="Pfam" id="PF00069">
    <property type="entry name" value="Pkinase"/>
    <property type="match status" value="1"/>
</dbReference>
<feature type="repeat" description="WD" evidence="5">
    <location>
        <begin position="1132"/>
        <end position="1163"/>
    </location>
</feature>
<keyword evidence="4 7" id="KW-0067">ATP-binding</keyword>
<dbReference type="Pfam" id="PF00400">
    <property type="entry name" value="WD40"/>
    <property type="match status" value="14"/>
</dbReference>
<evidence type="ECO:0000256" key="6">
    <source>
        <dbReference type="PROSITE-ProRule" id="PRU00339"/>
    </source>
</evidence>
<dbReference type="PROSITE" id="PS00108">
    <property type="entry name" value="PROTEIN_KINASE_ST"/>
    <property type="match status" value="1"/>
</dbReference>
<feature type="domain" description="Protein kinase" evidence="9">
    <location>
        <begin position="50"/>
        <end position="352"/>
    </location>
</feature>
<keyword evidence="3 7" id="KW-0547">Nucleotide-binding</keyword>
<dbReference type="InterPro" id="IPR015943">
    <property type="entry name" value="WD40/YVTN_repeat-like_dom_sf"/>
</dbReference>
<feature type="repeat" description="WD" evidence="5">
    <location>
        <begin position="544"/>
        <end position="585"/>
    </location>
</feature>
<feature type="repeat" description="WD" evidence="5">
    <location>
        <begin position="712"/>
        <end position="753"/>
    </location>
</feature>
<dbReference type="PROSITE" id="PS50082">
    <property type="entry name" value="WD_REPEATS_2"/>
    <property type="match status" value="14"/>
</dbReference>
<dbReference type="PATRIC" id="fig|29290.4.peg.1364"/>
<proteinExistence type="predicted"/>
<dbReference type="InterPro" id="IPR020472">
    <property type="entry name" value="WD40_PAC1"/>
</dbReference>
<sequence length="1247" mass="136926">MSLKNAGKKARCKKCGKGFVIRRIGDRATGDRATRLPGQWITGDVIMDLYEVTGILGEGGMGTVYKVHHRGWNVDLAVKSPKLAKPKTTNEPDKSIATMPEKSVSTTHGKSVGTAIDKPGESKKMPGTISFEQEAETWVNLGLHPNIVSCYYVREIDGIPRVFAEYIEGGSLNDWIADGKLTDLDKMIDIAIQFAWGLQYSHDKGLIHQDVKPANLMMTTNGIAKVTDFGLAKAMSGLEEGIDANFTISSVKSTGGMTPAYCSPEQANRDRLTIKTDIWSWAVSILVMFIGEVTWPSGTIAGEVLKMYIDEGKSRDDLPSMPPSIAELLSRCFEEDIFKRPDSMAEIAQKLMIIYKEVIGMDYMRQTPVISKATADSLNNRAVSLLDLGRHDEAQRLWMEAVKLEPHHPESTYNLGLFKWRNAKMSDNNLIKEMEEVQRSHKDDWRGSYLLAQVHLERDDCASAIAVLSGVGDVYLQRDDVRAAYTEAETRLGNSKRLLSTLNEHDGAVTCVCLNKDGSRGLSAGQDSTLRLWDTKSGESLQVFFGHIGAVTAAYLTPDARYVISGGVDKTVRVWDASTGYCLHTLKGHNATVMSVHIDKDAKHPLSGSGDGTTIMWDLASGHFFRSFGGHKGGVCSVITGITAEYVFSAGKDGTIKLWEVDTLRCIHTFRGHAGSVNSISISQDGESMISGGSDKTILLWDIPSKECLNTLSEHVDTVTSVVLSWGGRTALSASADKTVKQWDVSTGRCMRTFESDNEGISSVYMSQDGKLAISGSYEGAIHIWQIGSDGPPYHAPMMLSQVLKSETAFSAMVTYGKELASAHKAQVVGDFVKTAIHIHNARQQKGYSRASEAMNIWKGLYTRFPRIELNGAWEGATFKEHEGAVNSISIDDRGRYLLSACADGTLKFWDIEQGYCIRTFKAHMGSVLCAVLSPDGELALSAGADAMIRLWETSREREKRLFRGHTGPVRGVGISYDGRLVISCGNDATIRVWDIKTGKELKKFAGHDGQVNSISLAMDGRFAVSGSADNKINRWEIAGFMKSLNTYQGHSGNVTSVGMSHDGKIAVSGSEDKTVKIWDISIGQCKQTLYGHTAPVTCVYITLDNAYILSGSMDNTVRLWNTKSGLCMRVFQGHLHAIQSVSMSRDGRIAASAGEDGSIKLWILDWELDVKQAKDWDPATNSYLDIFLTNHTPYIDKLTRRGQPVWNNNDLEDLLFMLGCAGYGYLSAGTVNAELNKMVKQKMKKN</sequence>
<evidence type="ECO:0000313" key="10">
    <source>
        <dbReference type="EMBL" id="KJU86778.1"/>
    </source>
</evidence>
<evidence type="ECO:0000259" key="9">
    <source>
        <dbReference type="PROSITE" id="PS50011"/>
    </source>
</evidence>
<dbReference type="CDD" id="cd14014">
    <property type="entry name" value="STKc_PknB_like"/>
    <property type="match status" value="1"/>
</dbReference>
<dbReference type="SUPFAM" id="SSF50978">
    <property type="entry name" value="WD40 repeat-like"/>
    <property type="match status" value="2"/>
</dbReference>
<dbReference type="PROSITE" id="PS50294">
    <property type="entry name" value="WD_REPEATS_REGION"/>
    <property type="match status" value="13"/>
</dbReference>
<feature type="region of interest" description="Disordered" evidence="8">
    <location>
        <begin position="100"/>
        <end position="124"/>
    </location>
</feature>
<dbReference type="SMART" id="SM00028">
    <property type="entry name" value="TPR"/>
    <property type="match status" value="1"/>
</dbReference>
<evidence type="ECO:0000256" key="2">
    <source>
        <dbReference type="ARBA" id="ARBA00022737"/>
    </source>
</evidence>
<dbReference type="InterPro" id="IPR036322">
    <property type="entry name" value="WD40_repeat_dom_sf"/>
</dbReference>
<keyword evidence="6" id="KW-0802">TPR repeat</keyword>
<evidence type="ECO:0000313" key="11">
    <source>
        <dbReference type="Proteomes" id="UP000033423"/>
    </source>
</evidence>
<dbReference type="EMBL" id="LACI01000460">
    <property type="protein sequence ID" value="KJU86778.1"/>
    <property type="molecule type" value="Genomic_DNA"/>
</dbReference>
<accession>A0A0F3H1J2</accession>
<dbReference type="PROSITE" id="PS50011">
    <property type="entry name" value="PROTEIN_KINASE_DOM"/>
    <property type="match status" value="1"/>
</dbReference>
<dbReference type="SMART" id="SM00220">
    <property type="entry name" value="S_TKc"/>
    <property type="match status" value="1"/>
</dbReference>
<protein>
    <submittedName>
        <fullName evidence="10">WD repeat-containing protein</fullName>
    </submittedName>
</protein>
<evidence type="ECO:0000256" key="7">
    <source>
        <dbReference type="PROSITE-ProRule" id="PRU10141"/>
    </source>
</evidence>
<dbReference type="PROSITE" id="PS00678">
    <property type="entry name" value="WD_REPEATS_1"/>
    <property type="match status" value="7"/>
</dbReference>
<feature type="repeat" description="WD" evidence="5">
    <location>
        <begin position="754"/>
        <end position="787"/>
    </location>
</feature>
<dbReference type="Gene3D" id="1.10.510.10">
    <property type="entry name" value="Transferase(Phosphotransferase) domain 1"/>
    <property type="match status" value="1"/>
</dbReference>
<feature type="repeat" description="WD" evidence="5">
    <location>
        <begin position="1048"/>
        <end position="1089"/>
    </location>
</feature>
<feature type="repeat" description="WD" evidence="5">
    <location>
        <begin position="963"/>
        <end position="1004"/>
    </location>
</feature>
<dbReference type="SUPFAM" id="SSF48452">
    <property type="entry name" value="TPR-like"/>
    <property type="match status" value="1"/>
</dbReference>
<keyword evidence="1 5" id="KW-0853">WD repeat</keyword>
<feature type="repeat" description="WD" evidence="5">
    <location>
        <begin position="1090"/>
        <end position="1131"/>
    </location>
</feature>
<feature type="repeat" description="WD" evidence="5">
    <location>
        <begin position="921"/>
        <end position="962"/>
    </location>
</feature>
<dbReference type="InterPro" id="IPR011990">
    <property type="entry name" value="TPR-like_helical_dom_sf"/>
</dbReference>
<dbReference type="Gene3D" id="2.130.10.10">
    <property type="entry name" value="YVTN repeat-like/Quinoprotein amine dehydrogenase"/>
    <property type="match status" value="6"/>
</dbReference>
<dbReference type="PANTHER" id="PTHR19848">
    <property type="entry name" value="WD40 REPEAT PROTEIN"/>
    <property type="match status" value="1"/>
</dbReference>
<dbReference type="SUPFAM" id="SSF56112">
    <property type="entry name" value="Protein kinase-like (PK-like)"/>
    <property type="match status" value="1"/>
</dbReference>
<feature type="repeat" description="WD" evidence="5">
    <location>
        <begin position="628"/>
        <end position="669"/>
    </location>
</feature>
<dbReference type="InterPro" id="IPR000719">
    <property type="entry name" value="Prot_kinase_dom"/>
</dbReference>
<dbReference type="GO" id="GO:0005524">
    <property type="term" value="F:ATP binding"/>
    <property type="evidence" value="ECO:0007669"/>
    <property type="project" value="UniProtKB-UniRule"/>
</dbReference>